<feature type="transmembrane region" description="Helical" evidence="1">
    <location>
        <begin position="44"/>
        <end position="65"/>
    </location>
</feature>
<name>A0ABV6RTH1_9GAMM</name>
<proteinExistence type="predicted"/>
<protein>
    <recommendedName>
        <fullName evidence="4">ABC transporter permease</fullName>
    </recommendedName>
</protein>
<keyword evidence="1" id="KW-0472">Membrane</keyword>
<evidence type="ECO:0000313" key="3">
    <source>
        <dbReference type="Proteomes" id="UP001589896"/>
    </source>
</evidence>
<evidence type="ECO:0000256" key="1">
    <source>
        <dbReference type="SAM" id="Phobius"/>
    </source>
</evidence>
<sequence>MSPSESVPVSTVPVSTVPALARTDVRPAEPPVPESRRRSMGRGIGIGIAVLVAVALLVFGLVFALRHELVDPALLNPGILNAWR</sequence>
<keyword evidence="3" id="KW-1185">Reference proteome</keyword>
<evidence type="ECO:0000313" key="2">
    <source>
        <dbReference type="EMBL" id="MFC0680276.1"/>
    </source>
</evidence>
<organism evidence="2 3">
    <name type="scientific">Lysobacter korlensis</name>
    <dbReference type="NCBI Taxonomy" id="553636"/>
    <lineage>
        <taxon>Bacteria</taxon>
        <taxon>Pseudomonadati</taxon>
        <taxon>Pseudomonadota</taxon>
        <taxon>Gammaproteobacteria</taxon>
        <taxon>Lysobacterales</taxon>
        <taxon>Lysobacteraceae</taxon>
        <taxon>Lysobacter</taxon>
    </lineage>
</organism>
<dbReference type="EMBL" id="JBHLTG010000005">
    <property type="protein sequence ID" value="MFC0680276.1"/>
    <property type="molecule type" value="Genomic_DNA"/>
</dbReference>
<comment type="caution">
    <text evidence="2">The sequence shown here is derived from an EMBL/GenBank/DDBJ whole genome shotgun (WGS) entry which is preliminary data.</text>
</comment>
<keyword evidence="1" id="KW-1133">Transmembrane helix</keyword>
<reference evidence="2 3" key="1">
    <citation type="submission" date="2024-09" db="EMBL/GenBank/DDBJ databases">
        <authorList>
            <person name="Sun Q."/>
            <person name="Mori K."/>
        </authorList>
    </citation>
    <scope>NUCLEOTIDE SEQUENCE [LARGE SCALE GENOMIC DNA]</scope>
    <source>
        <strain evidence="2 3">KCTC 23076</strain>
    </source>
</reference>
<dbReference type="Proteomes" id="UP001589896">
    <property type="component" value="Unassembled WGS sequence"/>
</dbReference>
<gene>
    <name evidence="2" type="ORF">ACFFGH_20775</name>
</gene>
<keyword evidence="1" id="KW-0812">Transmembrane</keyword>
<accession>A0ABV6RTH1</accession>
<dbReference type="RefSeq" id="WP_386671871.1">
    <property type="nucleotide sequence ID" value="NZ_JBHLTG010000005.1"/>
</dbReference>
<evidence type="ECO:0008006" key="4">
    <source>
        <dbReference type="Google" id="ProtNLM"/>
    </source>
</evidence>